<dbReference type="PANTHER" id="PTHR22912">
    <property type="entry name" value="DISULFIDE OXIDOREDUCTASE"/>
    <property type="match status" value="1"/>
</dbReference>
<dbReference type="Gene3D" id="3.50.50.60">
    <property type="entry name" value="FAD/NAD(P)-binding domain"/>
    <property type="match status" value="2"/>
</dbReference>
<dbReference type="SUPFAM" id="SSF51905">
    <property type="entry name" value="FAD/NAD(P)-binding domain"/>
    <property type="match status" value="1"/>
</dbReference>
<keyword evidence="4" id="KW-0274">FAD</keyword>
<dbReference type="InterPro" id="IPR036188">
    <property type="entry name" value="FAD/NAD-bd_sf"/>
</dbReference>
<evidence type="ECO:0000256" key="6">
    <source>
        <dbReference type="SAM" id="MobiDB-lite"/>
    </source>
</evidence>
<dbReference type="InterPro" id="IPR016156">
    <property type="entry name" value="FAD/NAD-linked_Rdtase_dimer_sf"/>
</dbReference>
<evidence type="ECO:0000259" key="8">
    <source>
        <dbReference type="Pfam" id="PF07992"/>
    </source>
</evidence>
<reference evidence="9" key="1">
    <citation type="submission" date="2019-03" db="EMBL/GenBank/DDBJ databases">
        <authorList>
            <person name="Hao L."/>
        </authorList>
    </citation>
    <scope>NUCLEOTIDE SEQUENCE</scope>
</reference>
<dbReference type="InterPro" id="IPR001100">
    <property type="entry name" value="Pyr_nuc-diS_OxRdtase"/>
</dbReference>
<evidence type="ECO:0000256" key="2">
    <source>
        <dbReference type="ARBA" id="ARBA00007532"/>
    </source>
</evidence>
<dbReference type="PRINTS" id="PR00411">
    <property type="entry name" value="PNDRDTASEI"/>
</dbReference>
<dbReference type="Gene3D" id="3.30.390.30">
    <property type="match status" value="1"/>
</dbReference>
<evidence type="ECO:0000313" key="9">
    <source>
        <dbReference type="EMBL" id="VFU15173.1"/>
    </source>
</evidence>
<keyword evidence="5" id="KW-0520">NAD</keyword>
<feature type="domain" description="Pyridine nucleotide-disulphide oxidoreductase dimerisation" evidence="7">
    <location>
        <begin position="334"/>
        <end position="440"/>
    </location>
</feature>
<dbReference type="SUPFAM" id="SSF55424">
    <property type="entry name" value="FAD/NAD-linked reductases, dimerisation (C-terminal) domain"/>
    <property type="match status" value="1"/>
</dbReference>
<evidence type="ECO:0000256" key="4">
    <source>
        <dbReference type="ARBA" id="ARBA00022827"/>
    </source>
</evidence>
<dbReference type="EC" id="1.8.1.4" evidence="9"/>
<dbReference type="EMBL" id="CAADRM010000103">
    <property type="protein sequence ID" value="VFU15173.1"/>
    <property type="molecule type" value="Genomic_DNA"/>
</dbReference>
<dbReference type="Pfam" id="PF07992">
    <property type="entry name" value="Pyr_redox_2"/>
    <property type="match status" value="1"/>
</dbReference>
<dbReference type="InterPro" id="IPR023753">
    <property type="entry name" value="FAD/NAD-binding_dom"/>
</dbReference>
<comment type="subcellular location">
    <subcellularLocation>
        <location evidence="1">Cytoplasm</location>
    </subcellularLocation>
</comment>
<keyword evidence="9" id="KW-0560">Oxidoreductase</keyword>
<evidence type="ECO:0000256" key="5">
    <source>
        <dbReference type="ARBA" id="ARBA00023027"/>
    </source>
</evidence>
<sequence length="451" mass="48045">MFEIYDLVVIGAGPGGYTAAILAARKGLKVAIAEGSSFGGTCTNTGCIPTKAYIESAALLAKIREAEKFGIRVEKPTVDFARIKARKDRVVARLSKGVEYLLKQNRVDIFSCTADIAGPGLVTAGDKLLKAGHIIIATGSNPKRPRLFAERGIWTSDEVFEVTELPESLAIIGAGVIGMEMAHLFSTLGVEVTLIEALDRILPLEEEHISSYMTKLMRKIRIHTSARVTHVEGTGPYSLSLDTPEGGRTVDVHKVFLCIGRQPRIPAGCQEIGLALNDYGGIVVDGHLETSVPGVYAIGDVTGEYMYAYVASREAAVAVDHITGSGENMSYRNIPSAIFTRPEVASVGSTPSPEESAGGRTGTFPLSALGRARTMEENDGYARITTSPEGVITRVSIVGPHATDLISTAALAVDQGLTAEQFLASYFPHPTLAEILKEAAEDLLGTNVHHP</sequence>
<evidence type="ECO:0000256" key="3">
    <source>
        <dbReference type="ARBA" id="ARBA00022630"/>
    </source>
</evidence>
<dbReference type="GO" id="GO:0005737">
    <property type="term" value="C:cytoplasm"/>
    <property type="evidence" value="ECO:0007669"/>
    <property type="project" value="UniProtKB-SubCell"/>
</dbReference>
<feature type="region of interest" description="Disordered" evidence="6">
    <location>
        <begin position="345"/>
        <end position="364"/>
    </location>
</feature>
<evidence type="ECO:0000256" key="1">
    <source>
        <dbReference type="ARBA" id="ARBA00004496"/>
    </source>
</evidence>
<dbReference type="PRINTS" id="PR00368">
    <property type="entry name" value="FADPNR"/>
</dbReference>
<comment type="similarity">
    <text evidence="2">Belongs to the class-I pyridine nucleotide-disulfide oxidoreductase family.</text>
</comment>
<dbReference type="GO" id="GO:0004148">
    <property type="term" value="F:dihydrolipoyl dehydrogenase (NADH) activity"/>
    <property type="evidence" value="ECO:0007669"/>
    <property type="project" value="UniProtKB-EC"/>
</dbReference>
<protein>
    <submittedName>
        <fullName evidence="9">Dihydrolipoyl dehydrogenase</fullName>
        <ecNumber evidence="9">1.8.1.4</ecNumber>
    </submittedName>
</protein>
<dbReference type="AlphaFoldDB" id="A0A485M375"/>
<dbReference type="InterPro" id="IPR006258">
    <property type="entry name" value="Lipoamide_DH"/>
</dbReference>
<gene>
    <name evidence="9" type="primary">lpd</name>
    <name evidence="9" type="ORF">SCFA_40049</name>
</gene>
<dbReference type="InterPro" id="IPR004099">
    <property type="entry name" value="Pyr_nucl-diS_OxRdtase_dimer"/>
</dbReference>
<dbReference type="PIRSF" id="PIRSF000350">
    <property type="entry name" value="Mercury_reductase_MerA"/>
    <property type="match status" value="1"/>
</dbReference>
<dbReference type="NCBIfam" id="TIGR01350">
    <property type="entry name" value="lipoamide_DH"/>
    <property type="match status" value="1"/>
</dbReference>
<evidence type="ECO:0000259" key="7">
    <source>
        <dbReference type="Pfam" id="PF02852"/>
    </source>
</evidence>
<feature type="domain" description="FAD/NAD(P)-binding" evidence="8">
    <location>
        <begin position="5"/>
        <end position="315"/>
    </location>
</feature>
<dbReference type="PANTHER" id="PTHR22912:SF217">
    <property type="entry name" value="DIHYDROLIPOYL DEHYDROGENASE"/>
    <property type="match status" value="1"/>
</dbReference>
<organism evidence="9">
    <name type="scientific">anaerobic digester metagenome</name>
    <dbReference type="NCBI Taxonomy" id="1263854"/>
    <lineage>
        <taxon>unclassified sequences</taxon>
        <taxon>metagenomes</taxon>
        <taxon>ecological metagenomes</taxon>
    </lineage>
</organism>
<name>A0A485M375_9ZZZZ</name>
<proteinExistence type="inferred from homology"/>
<dbReference type="InterPro" id="IPR050151">
    <property type="entry name" value="Class-I_Pyr_Nuc-Dis_Oxidored"/>
</dbReference>
<dbReference type="Pfam" id="PF02852">
    <property type="entry name" value="Pyr_redox_dim"/>
    <property type="match status" value="1"/>
</dbReference>
<dbReference type="GO" id="GO:0006103">
    <property type="term" value="P:2-oxoglutarate metabolic process"/>
    <property type="evidence" value="ECO:0007669"/>
    <property type="project" value="TreeGrafter"/>
</dbReference>
<accession>A0A485M375</accession>
<dbReference type="GO" id="GO:0050660">
    <property type="term" value="F:flavin adenine dinucleotide binding"/>
    <property type="evidence" value="ECO:0007669"/>
    <property type="project" value="InterPro"/>
</dbReference>
<keyword evidence="3" id="KW-0285">Flavoprotein</keyword>